<keyword evidence="1" id="KW-0472">Membrane</keyword>
<dbReference type="Pfam" id="PF13994">
    <property type="entry name" value="PgaD"/>
    <property type="match status" value="1"/>
</dbReference>
<dbReference type="Proteomes" id="UP000268070">
    <property type="component" value="Chromosome"/>
</dbReference>
<evidence type="ECO:0000256" key="1">
    <source>
        <dbReference type="SAM" id="Phobius"/>
    </source>
</evidence>
<keyword evidence="1" id="KW-0812">Transmembrane</keyword>
<accession>A0A3G2HVP5</accession>
<evidence type="ECO:0000313" key="3">
    <source>
        <dbReference type="Proteomes" id="UP000268070"/>
    </source>
</evidence>
<dbReference type="InterPro" id="IPR023829">
    <property type="entry name" value="PGA_PgaD"/>
</dbReference>
<reference evidence="2 3" key="1">
    <citation type="submission" date="2018-09" db="EMBL/GenBank/DDBJ databases">
        <title>Complete genome sequence of the hydrocarbonoclastic bacterium Alcaligenes aquatilis QD168, isolated from a crude-oil polluted marine sediment of Central Chile.</title>
        <authorList>
            <person name="Duran R.E."/>
            <person name="Barra B."/>
            <person name="Salva-Serra F."/>
            <person name="Mendez V."/>
            <person name="Moore E.R.B."/>
            <person name="Seeger M."/>
        </authorList>
    </citation>
    <scope>NUCLEOTIDE SEQUENCE [LARGE SCALE GENOMIC DNA]</scope>
    <source>
        <strain evidence="2 3">QD168</strain>
    </source>
</reference>
<feature type="transmembrane region" description="Helical" evidence="1">
    <location>
        <begin position="60"/>
        <end position="78"/>
    </location>
</feature>
<proteinExistence type="predicted"/>
<dbReference type="EMBL" id="CP032153">
    <property type="protein sequence ID" value="AYN20838.1"/>
    <property type="molecule type" value="Genomic_DNA"/>
</dbReference>
<keyword evidence="1" id="KW-1133">Transmembrane helix</keyword>
<gene>
    <name evidence="2" type="primary">pgaD</name>
    <name evidence="2" type="ORF">D3M96_10055</name>
</gene>
<evidence type="ECO:0000313" key="2">
    <source>
        <dbReference type="EMBL" id="AYN20838.1"/>
    </source>
</evidence>
<name>A0A3G2HVP5_9BURK</name>
<dbReference type="KEGG" id="aaqu:D3M96_10055"/>
<sequence>MIITTQRHPITRWIDRLLTIAGWFVFSYLIAKGLLLLIGHTMDKAGYEQIDPIFPTLTTFLFYGAVLLTNGLLLLAWSRWRRHQRQRRHLRQALYRQRSRSHRVKQPPLPHFDHEQIDTVRHSRIVVLYNAQDGAVQHVEPANPLPMQQATGTHDGKPLAPLIFRARVYPKQPTPNQ</sequence>
<dbReference type="OrthoDB" id="1685258at2"/>
<dbReference type="GO" id="GO:0043709">
    <property type="term" value="P:cell adhesion involved in single-species biofilm formation"/>
    <property type="evidence" value="ECO:0007669"/>
    <property type="project" value="InterPro"/>
</dbReference>
<dbReference type="NCBIfam" id="TIGR03940">
    <property type="entry name" value="PGA_PgaD"/>
    <property type="match status" value="1"/>
</dbReference>
<protein>
    <submittedName>
        <fullName evidence="2">Poly-beta-1,6-N-acetyl-D-glucosamine biosynthesis protein PgaD</fullName>
    </submittedName>
</protein>
<dbReference type="AlphaFoldDB" id="A0A3G2HVP5"/>
<feature type="transmembrane region" description="Helical" evidence="1">
    <location>
        <begin position="20"/>
        <end position="40"/>
    </location>
</feature>
<organism evidence="2 3">
    <name type="scientific">Alcaligenes aquatilis</name>
    <dbReference type="NCBI Taxonomy" id="323284"/>
    <lineage>
        <taxon>Bacteria</taxon>
        <taxon>Pseudomonadati</taxon>
        <taxon>Pseudomonadota</taxon>
        <taxon>Betaproteobacteria</taxon>
        <taxon>Burkholderiales</taxon>
        <taxon>Alcaligenaceae</taxon>
        <taxon>Alcaligenes</taxon>
    </lineage>
</organism>
<dbReference type="RefSeq" id="WP_121738858.1">
    <property type="nucleotide sequence ID" value="NZ_CP032153.1"/>
</dbReference>